<feature type="binding site" evidence="4">
    <location>
        <position position="103"/>
    </location>
    <ligand>
        <name>Mg(2+)</name>
        <dbReference type="ChEBI" id="CHEBI:18420"/>
    </ligand>
</feature>
<feature type="compositionally biased region" description="Basic and acidic residues" evidence="5">
    <location>
        <begin position="354"/>
        <end position="368"/>
    </location>
</feature>
<keyword evidence="1 3" id="KW-0547">Nucleotide-binding</keyword>
<dbReference type="FunFam" id="3.40.50.300:FF:000415">
    <property type="entry name" value="ADP-ribosylation factor-like GTPase 13B"/>
    <property type="match status" value="1"/>
</dbReference>
<dbReference type="Ensembl" id="ENSLLET00000025285.1">
    <property type="protein sequence ID" value="ENSLLEP00000024362.1"/>
    <property type="gene ID" value="ENSLLEG00000015471.1"/>
</dbReference>
<feature type="binding site" evidence="4">
    <location>
        <position position="122"/>
    </location>
    <ligand>
        <name>Mg(2+)</name>
        <dbReference type="ChEBI" id="CHEBI:18420"/>
    </ligand>
</feature>
<keyword evidence="2 3" id="KW-0342">GTP-binding</keyword>
<dbReference type="GO" id="GO:0097730">
    <property type="term" value="C:non-motile cilium"/>
    <property type="evidence" value="ECO:0007669"/>
    <property type="project" value="TreeGrafter"/>
</dbReference>
<dbReference type="GO" id="GO:0097500">
    <property type="term" value="P:receptor localization to non-motile cilium"/>
    <property type="evidence" value="ECO:0007669"/>
    <property type="project" value="TreeGrafter"/>
</dbReference>
<dbReference type="GeneTree" id="ENSGT00940000156365"/>
<dbReference type="Pfam" id="PF00025">
    <property type="entry name" value="Arf"/>
    <property type="match status" value="1"/>
</dbReference>
<feature type="compositionally biased region" description="Polar residues" evidence="5">
    <location>
        <begin position="453"/>
        <end position="462"/>
    </location>
</feature>
<proteinExistence type="predicted"/>
<feature type="region of interest" description="Disordered" evidence="5">
    <location>
        <begin position="329"/>
        <end position="425"/>
    </location>
</feature>
<feature type="compositionally biased region" description="Polar residues" evidence="5">
    <location>
        <begin position="386"/>
        <end position="397"/>
    </location>
</feature>
<dbReference type="NCBIfam" id="TIGR00231">
    <property type="entry name" value="small_GTP"/>
    <property type="match status" value="1"/>
</dbReference>
<evidence type="ECO:0008006" key="8">
    <source>
        <dbReference type="Google" id="ProtNLM"/>
    </source>
</evidence>
<sequence>MSCHVFKLSLDETSTPPPCVGLLKSNLISPDYVLIDYTMERAVWTTGQESLFFRHPDKRNPPLTKYQTMFHLLTHCWHWVQIRQEPIRRVTILFLGLENAGKSSVIKVIQRVPLCQVSSSSTTDPCRIELRLDRFDITLLDLPGGQKARSTWRLHYHQAHALIFVVDSSDPSRMQEVKSVLGNVLRHPRVAGKPLLILANKQDKACSLLPSEIIEMLSLEPLVNESKTLCRIEPCSAATDFHSEHDWAILKGLRWVLRSISLSYPILSTRVLEDITEQRERWHLRASGRIQVDKAIAGWDVQHGNITDLVEYKSLPVGKKQPLKPIQNILNQTEQNLRRKKRKVKVKEASITQEMKKKELESKLRFPENKTSPSITTQHTHHRTTVQPDSQHSNQDNGSRKRKKKNKAITKNHMKSQEVGASTDDMSNTFDLYRKAMQALKLKQQQQREKISRGNQEINPVQ</sequence>
<dbReference type="Proteomes" id="UP000694569">
    <property type="component" value="Unplaced"/>
</dbReference>
<evidence type="ECO:0000256" key="1">
    <source>
        <dbReference type="ARBA" id="ARBA00022741"/>
    </source>
</evidence>
<dbReference type="PANTHER" id="PTHR46090">
    <property type="entry name" value="ADP-RIBOSYLATION FACTOR-LIKE PROTEIN 13B"/>
    <property type="match status" value="1"/>
</dbReference>
<keyword evidence="4" id="KW-0479">Metal-binding</keyword>
<protein>
    <recommendedName>
        <fullName evidence="8">ADP-ribosylation factor-like protein 13A</fullName>
    </recommendedName>
</protein>
<evidence type="ECO:0000256" key="4">
    <source>
        <dbReference type="PIRSR" id="PIRSR606689-2"/>
    </source>
</evidence>
<dbReference type="SMART" id="SM00178">
    <property type="entry name" value="SAR"/>
    <property type="match status" value="1"/>
</dbReference>
<dbReference type="PROSITE" id="PS51417">
    <property type="entry name" value="ARF"/>
    <property type="match status" value="1"/>
</dbReference>
<reference evidence="6" key="2">
    <citation type="submission" date="2025-09" db="UniProtKB">
        <authorList>
            <consortium name="Ensembl"/>
        </authorList>
    </citation>
    <scope>IDENTIFICATION</scope>
</reference>
<evidence type="ECO:0000256" key="5">
    <source>
        <dbReference type="SAM" id="MobiDB-lite"/>
    </source>
</evidence>
<feature type="compositionally biased region" description="Basic residues" evidence="5">
    <location>
        <begin position="400"/>
        <end position="414"/>
    </location>
</feature>
<dbReference type="PRINTS" id="PR00328">
    <property type="entry name" value="SAR1GTPBP"/>
</dbReference>
<dbReference type="GO" id="GO:0046872">
    <property type="term" value="F:metal ion binding"/>
    <property type="evidence" value="ECO:0007669"/>
    <property type="project" value="UniProtKB-KW"/>
</dbReference>
<accession>A0A8C5PKX9</accession>
<dbReference type="InterPro" id="IPR006689">
    <property type="entry name" value="Small_GTPase_ARF/SAR"/>
</dbReference>
<evidence type="ECO:0000313" key="6">
    <source>
        <dbReference type="Ensembl" id="ENSLLEP00000024362.1"/>
    </source>
</evidence>
<feature type="region of interest" description="Disordered" evidence="5">
    <location>
        <begin position="441"/>
        <end position="462"/>
    </location>
</feature>
<feature type="binding site" evidence="3">
    <location>
        <position position="144"/>
    </location>
    <ligand>
        <name>GTP</name>
        <dbReference type="ChEBI" id="CHEBI:37565"/>
    </ligand>
</feature>
<dbReference type="PANTHER" id="PTHR46090:SF4">
    <property type="entry name" value="ADP RIBOSYLATION FACTOR LIKE GTPASE 13A"/>
    <property type="match status" value="1"/>
</dbReference>
<reference evidence="6" key="1">
    <citation type="submission" date="2025-08" db="UniProtKB">
        <authorList>
            <consortium name="Ensembl"/>
        </authorList>
    </citation>
    <scope>IDENTIFICATION</scope>
</reference>
<keyword evidence="4" id="KW-0460">Magnesium</keyword>
<dbReference type="GO" id="GO:0060170">
    <property type="term" value="C:ciliary membrane"/>
    <property type="evidence" value="ECO:0007669"/>
    <property type="project" value="TreeGrafter"/>
</dbReference>
<feature type="binding site" evidence="3">
    <location>
        <begin position="200"/>
        <end position="203"/>
    </location>
    <ligand>
        <name>GTP</name>
        <dbReference type="ChEBI" id="CHEBI:37565"/>
    </ligand>
</feature>
<dbReference type="AlphaFoldDB" id="A0A8C5PKX9"/>
<name>A0A8C5PKX9_9ANUR</name>
<dbReference type="InterPro" id="IPR027417">
    <property type="entry name" value="P-loop_NTPase"/>
</dbReference>
<dbReference type="InterPro" id="IPR051995">
    <property type="entry name" value="Ciliary_GTPase"/>
</dbReference>
<organism evidence="6 7">
    <name type="scientific">Leptobrachium leishanense</name>
    <name type="common">Leishan spiny toad</name>
    <dbReference type="NCBI Taxonomy" id="445787"/>
    <lineage>
        <taxon>Eukaryota</taxon>
        <taxon>Metazoa</taxon>
        <taxon>Chordata</taxon>
        <taxon>Craniata</taxon>
        <taxon>Vertebrata</taxon>
        <taxon>Euteleostomi</taxon>
        <taxon>Amphibia</taxon>
        <taxon>Batrachia</taxon>
        <taxon>Anura</taxon>
        <taxon>Pelobatoidea</taxon>
        <taxon>Megophryidae</taxon>
        <taxon>Leptobrachium</taxon>
    </lineage>
</organism>
<evidence type="ECO:0000256" key="3">
    <source>
        <dbReference type="PIRSR" id="PIRSR606689-1"/>
    </source>
</evidence>
<keyword evidence="7" id="KW-1185">Reference proteome</keyword>
<dbReference type="OrthoDB" id="14717at2759"/>
<dbReference type="GO" id="GO:1905515">
    <property type="term" value="P:non-motile cilium assembly"/>
    <property type="evidence" value="ECO:0007669"/>
    <property type="project" value="TreeGrafter"/>
</dbReference>
<dbReference type="GO" id="GO:0005525">
    <property type="term" value="F:GTP binding"/>
    <property type="evidence" value="ECO:0007669"/>
    <property type="project" value="UniProtKB-KW"/>
</dbReference>
<dbReference type="GO" id="GO:0003924">
    <property type="term" value="F:GTPase activity"/>
    <property type="evidence" value="ECO:0007669"/>
    <property type="project" value="InterPro"/>
</dbReference>
<evidence type="ECO:0000313" key="7">
    <source>
        <dbReference type="Proteomes" id="UP000694569"/>
    </source>
</evidence>
<feature type="binding site" evidence="3">
    <location>
        <begin position="96"/>
        <end position="103"/>
    </location>
    <ligand>
        <name>GTP</name>
        <dbReference type="ChEBI" id="CHEBI:37565"/>
    </ligand>
</feature>
<dbReference type="SUPFAM" id="SSF52540">
    <property type="entry name" value="P-loop containing nucleoside triphosphate hydrolases"/>
    <property type="match status" value="1"/>
</dbReference>
<evidence type="ECO:0000256" key="2">
    <source>
        <dbReference type="ARBA" id="ARBA00023134"/>
    </source>
</evidence>
<dbReference type="InterPro" id="IPR005225">
    <property type="entry name" value="Small_GTP-bd"/>
</dbReference>
<dbReference type="SMART" id="SM00177">
    <property type="entry name" value="ARF"/>
    <property type="match status" value="1"/>
</dbReference>
<dbReference type="Gene3D" id="3.40.50.300">
    <property type="entry name" value="P-loop containing nucleotide triphosphate hydrolases"/>
    <property type="match status" value="1"/>
</dbReference>